<dbReference type="PANTHER" id="PTHR21649">
    <property type="entry name" value="CHLOROPHYLL A/B BINDING PROTEIN"/>
    <property type="match status" value="1"/>
</dbReference>
<dbReference type="InterPro" id="IPR001344">
    <property type="entry name" value="Chloro_AB-bd_pln"/>
</dbReference>
<dbReference type="GO" id="GO:0009765">
    <property type="term" value="P:photosynthesis, light harvesting"/>
    <property type="evidence" value="ECO:0007669"/>
    <property type="project" value="InterPro"/>
</dbReference>
<dbReference type="Gene3D" id="1.10.3460.10">
    <property type="entry name" value="Chlorophyll a/b binding protein domain"/>
    <property type="match status" value="4"/>
</dbReference>
<reference evidence="7 8" key="2">
    <citation type="submission" date="2024-05" db="EMBL/GenBank/DDBJ databases">
        <authorList>
            <person name="Chen Y."/>
            <person name="Shah S."/>
            <person name="Dougan E. K."/>
            <person name="Thang M."/>
            <person name="Chan C."/>
        </authorList>
    </citation>
    <scope>NUCLEOTIDE SEQUENCE [LARGE SCALE GENOMIC DNA]</scope>
</reference>
<evidence type="ECO:0000313" key="6">
    <source>
        <dbReference type="EMBL" id="CAI3975290.1"/>
    </source>
</evidence>
<dbReference type="AlphaFoldDB" id="A0A9P1FHY5"/>
<organism evidence="6">
    <name type="scientific">Cladocopium goreaui</name>
    <dbReference type="NCBI Taxonomy" id="2562237"/>
    <lineage>
        <taxon>Eukaryota</taxon>
        <taxon>Sar</taxon>
        <taxon>Alveolata</taxon>
        <taxon>Dinophyceae</taxon>
        <taxon>Suessiales</taxon>
        <taxon>Symbiodiniaceae</taxon>
        <taxon>Cladocopium</taxon>
    </lineage>
</organism>
<name>A0A9P1FHY5_9DINO</name>
<sequence length="967" mass="100663">MAMQSLTQSAFVLPTQPSQSHAGGLRGSSDFPTSASSPMQSGAALGVTAVGAAIVASTRKTKAQKSIKGLKASTQDVLFKGGAGSVDGGMGAGSFGGSKSTSTSSSSATVSSTDLGVQAPIGYWDPLGLNANADAATFRRRRAVEIKHGRVAMFATMGYIVPEYYKFPGYLSPSLGLKFSDVPGGLAAISKVPALGWYQILWFIGLIEGSGFFSGKYGLGFMKDATMSGTPGDYGVGFPTFLGKVSDPAVKKSKLNAELANGRLAMMAIIGMFFQDGLTGSAWGDWANYAESPLRASTQDVLFKGGAGSVDGGMGAGSFGGSKSTSTSSSSATVSSTDLGVQAPIGYWDPLGLNANADAATFRRRRAVEIKHGRVAMFATMGYIVPEYYKFPGYLSPSLGLKFSDVPGGLAAISKVPALGWYQILWFIGLIEGSGFFSGKYGLGFMKDATMSGTPGDYGVGFPTFLGKVSDPAVKKSKLNAELANGRLAMMAIIGMFFQDGLTGSAWGDWANYADSPLRASTQDVLFKGGAGSVDGGMGAGSFGGSKSTSTSSSSATVSSTDLGVQAPIGYWDPLGLNANADAATFRRRRAVEIKHGRVAMFATMGYIVPEYYKFPGYLSPSLGLKFSDVPGGLAAISKVPALGWYQILWFIGLIEGSGFFSGKYGLGFMKDATMSGTPGDYGVGFPTFLGKVSDPAVKKSKLNAELANGRLAMMAIIGMFFQDGLTGSAWGDWANYADSPLRASTQDVLFKGGAGSVDGGMGAGSFGGSKSTSTSSSSATVSSTDLGVQAPIGYWDPLGLNANADAATFRRRRAVEIKHGRVAMFATMGYIVPEYYKFPGYLSPSLGLKFSDVPGGLAAISKVPALGWYQILWFIGLIEGSGFFSGKYGLGFMKDATMSGTPGDYGVGFPTFLGKVSDPAVKKSKLNAELANGRLAMMAIIGMFFQDGLTGSAWGDWANYADSPLR</sequence>
<evidence type="ECO:0000256" key="5">
    <source>
        <dbReference type="SAM" id="MobiDB-lite"/>
    </source>
</evidence>
<keyword evidence="8" id="KW-1185">Reference proteome</keyword>
<evidence type="ECO:0000256" key="3">
    <source>
        <dbReference type="ARBA" id="ARBA00022531"/>
    </source>
</evidence>
<dbReference type="EMBL" id="CAMXCT020000193">
    <property type="protein sequence ID" value="CAL1128665.1"/>
    <property type="molecule type" value="Genomic_DNA"/>
</dbReference>
<evidence type="ECO:0000313" key="7">
    <source>
        <dbReference type="EMBL" id="CAL4762602.1"/>
    </source>
</evidence>
<accession>A0A9P1FHY5</accession>
<dbReference type="SUPFAM" id="SSF103511">
    <property type="entry name" value="Chlorophyll a-b binding protein"/>
    <property type="match status" value="4"/>
</dbReference>
<dbReference type="EMBL" id="CAMXCT010000193">
    <property type="protein sequence ID" value="CAI3975290.1"/>
    <property type="molecule type" value="Genomic_DNA"/>
</dbReference>
<gene>
    <name evidence="6" type="ORF">C1SCF055_LOCUS3626</name>
</gene>
<comment type="caution">
    <text evidence="6">The sequence shown here is derived from an EMBL/GenBank/DDBJ whole genome shotgun (WGS) entry which is preliminary data.</text>
</comment>
<proteinExistence type="predicted"/>
<keyword evidence="2" id="KW-0150">Chloroplast</keyword>
<protein>
    <submittedName>
        <fullName evidence="7">Fucoxanthin-chlorophyll a-c binding protein F, chloroplastic</fullName>
    </submittedName>
</protein>
<feature type="region of interest" description="Disordered" evidence="5">
    <location>
        <begin position="13"/>
        <end position="37"/>
    </location>
</feature>
<dbReference type="EMBL" id="CAMXCT030000193">
    <property type="protein sequence ID" value="CAL4762602.1"/>
    <property type="molecule type" value="Genomic_DNA"/>
</dbReference>
<comment type="subcellular location">
    <subcellularLocation>
        <location evidence="1">Plastid</location>
        <location evidence="1">Chloroplast</location>
    </subcellularLocation>
</comment>
<dbReference type="OrthoDB" id="423598at2759"/>
<dbReference type="GO" id="GO:0009507">
    <property type="term" value="C:chloroplast"/>
    <property type="evidence" value="ECO:0007669"/>
    <property type="project" value="UniProtKB-SubCell"/>
</dbReference>
<dbReference type="GO" id="GO:0016020">
    <property type="term" value="C:membrane"/>
    <property type="evidence" value="ECO:0007669"/>
    <property type="project" value="InterPro"/>
</dbReference>
<dbReference type="InterPro" id="IPR022796">
    <property type="entry name" value="Chloroa_b-bind"/>
</dbReference>
<keyword evidence="4" id="KW-0934">Plastid</keyword>
<reference evidence="6" key="1">
    <citation type="submission" date="2022-10" db="EMBL/GenBank/DDBJ databases">
        <authorList>
            <person name="Chen Y."/>
            <person name="Dougan E. K."/>
            <person name="Chan C."/>
            <person name="Rhodes N."/>
            <person name="Thang M."/>
        </authorList>
    </citation>
    <scope>NUCLEOTIDE SEQUENCE</scope>
</reference>
<dbReference type="Proteomes" id="UP001152797">
    <property type="component" value="Unassembled WGS sequence"/>
</dbReference>
<evidence type="ECO:0000313" key="8">
    <source>
        <dbReference type="Proteomes" id="UP001152797"/>
    </source>
</evidence>
<evidence type="ECO:0000256" key="2">
    <source>
        <dbReference type="ARBA" id="ARBA00022528"/>
    </source>
</evidence>
<evidence type="ECO:0000256" key="1">
    <source>
        <dbReference type="ARBA" id="ARBA00004229"/>
    </source>
</evidence>
<evidence type="ECO:0000256" key="4">
    <source>
        <dbReference type="ARBA" id="ARBA00022640"/>
    </source>
</evidence>
<keyword evidence="3" id="KW-0602">Photosynthesis</keyword>
<dbReference type="Pfam" id="PF00504">
    <property type="entry name" value="Chloroa_b-bind"/>
    <property type="match status" value="4"/>
</dbReference>